<reference evidence="1" key="1">
    <citation type="journal article" date="2014" name="Genome Announc.">
        <title>Draft Genome Sequence of Lactobacillus oryzae Strain SG293T.</title>
        <authorList>
            <person name="Tanizawa Y."/>
            <person name="Fujisawa T."/>
            <person name="Mochizuki T."/>
            <person name="Kaminuma E."/>
            <person name="Nakamura Y."/>
            <person name="Tohno M."/>
        </authorList>
    </citation>
    <scope>NUCLEOTIDE SEQUENCE [LARGE SCALE GENOMIC DNA]</scope>
    <source>
        <strain evidence="1">SG293</strain>
    </source>
</reference>
<name>A0A081BGF1_9LACO</name>
<evidence type="ECO:0000313" key="2">
    <source>
        <dbReference type="Proteomes" id="UP000028700"/>
    </source>
</evidence>
<evidence type="ECO:0000313" key="1">
    <source>
        <dbReference type="EMBL" id="GAK47119.1"/>
    </source>
</evidence>
<dbReference type="Proteomes" id="UP000028700">
    <property type="component" value="Unassembled WGS sequence"/>
</dbReference>
<protein>
    <submittedName>
        <fullName evidence="1">Putative MerR family transcriptional regulator</fullName>
    </submittedName>
</protein>
<dbReference type="OrthoDB" id="9966389at2"/>
<dbReference type="STRING" id="1291743.LOSG293_020570"/>
<accession>A0A081BGF1</accession>
<keyword evidence="2" id="KW-1185">Reference proteome</keyword>
<gene>
    <name evidence="1" type="ORF">LOSG293_020570</name>
</gene>
<comment type="caution">
    <text evidence="1">The sequence shown here is derived from an EMBL/GenBank/DDBJ whole genome shotgun (WGS) entry which is preliminary data.</text>
</comment>
<dbReference type="AlphaFoldDB" id="A0A081BGF1"/>
<sequence length="170" mass="20366">MDVIPYKLFLRKFGTMHRTIKSKDLFAMLSVPTRDQQDFLRFRDQVLRLLIIMSDYRLRFQLVYVGNLLDEVIINKPGQCAYLTYSRRKDLVLTEAEEKSLLKFETCYHIEEILNPDVTRRRATLNAFDRMSKKEVRWYEQAIKKREAAPERTLEIKTPVWPGLEKRDYA</sequence>
<proteinExistence type="predicted"/>
<dbReference type="eggNOG" id="ENOG5030B6M">
    <property type="taxonomic scope" value="Bacteria"/>
</dbReference>
<dbReference type="EMBL" id="BBJM01000002">
    <property type="protein sequence ID" value="GAK47119.1"/>
    <property type="molecule type" value="Genomic_DNA"/>
</dbReference>
<dbReference type="RefSeq" id="WP_034526006.1">
    <property type="nucleotide sequence ID" value="NZ_BBJM01000002.1"/>
</dbReference>
<organism evidence="1 2">
    <name type="scientific">Secundilactobacillus oryzae JCM 18671</name>
    <dbReference type="NCBI Taxonomy" id="1291743"/>
    <lineage>
        <taxon>Bacteria</taxon>
        <taxon>Bacillati</taxon>
        <taxon>Bacillota</taxon>
        <taxon>Bacilli</taxon>
        <taxon>Lactobacillales</taxon>
        <taxon>Lactobacillaceae</taxon>
        <taxon>Secundilactobacillus</taxon>
    </lineage>
</organism>